<dbReference type="GO" id="GO:0019877">
    <property type="term" value="P:diaminopimelate biosynthetic process"/>
    <property type="evidence" value="ECO:0007669"/>
    <property type="project" value="UniProtKB-ARBA"/>
</dbReference>
<dbReference type="PANTHER" id="PTHR11014">
    <property type="entry name" value="PEPTIDASE M20 FAMILY MEMBER"/>
    <property type="match status" value="1"/>
</dbReference>
<feature type="binding site" evidence="2">
    <location>
        <position position="117"/>
    </location>
    <ligand>
        <name>Mn(2+)</name>
        <dbReference type="ChEBI" id="CHEBI:29035"/>
        <label>2</label>
    </ligand>
</feature>
<feature type="binding site" evidence="2">
    <location>
        <position position="153"/>
    </location>
    <ligand>
        <name>Mn(2+)</name>
        <dbReference type="ChEBI" id="CHEBI:29035"/>
        <label>2</label>
    </ligand>
</feature>
<dbReference type="InterPro" id="IPR002933">
    <property type="entry name" value="Peptidase_M20"/>
</dbReference>
<dbReference type="PIRSF" id="PIRSF005962">
    <property type="entry name" value="Pept_M20D_amidohydro"/>
    <property type="match status" value="1"/>
</dbReference>
<dbReference type="EMBL" id="SMYO01000010">
    <property type="protein sequence ID" value="TDK59131.1"/>
    <property type="molecule type" value="Genomic_DNA"/>
</dbReference>
<dbReference type="Gene3D" id="3.30.70.360">
    <property type="match status" value="1"/>
</dbReference>
<feature type="binding site" evidence="2">
    <location>
        <position position="119"/>
    </location>
    <ligand>
        <name>Mn(2+)</name>
        <dbReference type="ChEBI" id="CHEBI:29035"/>
        <label>2</label>
    </ligand>
</feature>
<evidence type="ECO:0000256" key="1">
    <source>
        <dbReference type="ARBA" id="ARBA00022801"/>
    </source>
</evidence>
<dbReference type="AlphaFoldDB" id="A0A4R5VMF6"/>
<comment type="caution">
    <text evidence="4">The sequence shown here is derived from an EMBL/GenBank/DDBJ whole genome shotgun (WGS) entry which is preliminary data.</text>
</comment>
<dbReference type="PANTHER" id="PTHR11014:SF63">
    <property type="entry name" value="METALLOPEPTIDASE, PUTATIVE (AFU_ORTHOLOGUE AFUA_6G09600)-RELATED"/>
    <property type="match status" value="1"/>
</dbReference>
<dbReference type="NCBIfam" id="TIGR01891">
    <property type="entry name" value="amidohydrolases"/>
    <property type="match status" value="1"/>
</dbReference>
<dbReference type="SUPFAM" id="SSF55031">
    <property type="entry name" value="Bacterial exopeptidase dimerisation domain"/>
    <property type="match status" value="1"/>
</dbReference>
<protein>
    <submittedName>
        <fullName evidence="4">Amidohydrolase</fullName>
    </submittedName>
</protein>
<gene>
    <name evidence="4" type="ORF">E2K98_20740</name>
</gene>
<dbReference type="Pfam" id="PF07687">
    <property type="entry name" value="M20_dimer"/>
    <property type="match status" value="1"/>
</dbReference>
<feature type="domain" description="Peptidase M20 dimerisation" evidence="3">
    <location>
        <begin position="202"/>
        <end position="293"/>
    </location>
</feature>
<evidence type="ECO:0000256" key="2">
    <source>
        <dbReference type="PIRSR" id="PIRSR005962-1"/>
    </source>
</evidence>
<evidence type="ECO:0000259" key="3">
    <source>
        <dbReference type="Pfam" id="PF07687"/>
    </source>
</evidence>
<reference evidence="4 5" key="1">
    <citation type="submission" date="2019-03" db="EMBL/GenBank/DDBJ databases">
        <title>Bacillus niacini sp. nov. a Nicotinate-Metabolizing Mesophile Isolated from Soil.</title>
        <authorList>
            <person name="Zhang G."/>
        </authorList>
    </citation>
    <scope>NUCLEOTIDE SEQUENCE [LARGE SCALE GENOMIC DNA]</scope>
    <source>
        <strain evidence="4 5">WN066</strain>
    </source>
</reference>
<accession>A0A4R5VMF6</accession>
<keyword evidence="1 4" id="KW-0378">Hydrolase</keyword>
<dbReference type="GO" id="GO:0046872">
    <property type="term" value="F:metal ion binding"/>
    <property type="evidence" value="ECO:0007669"/>
    <property type="project" value="UniProtKB-KW"/>
</dbReference>
<dbReference type="GO" id="GO:0050118">
    <property type="term" value="F:N-acetyldiaminopimelate deacetylase activity"/>
    <property type="evidence" value="ECO:0007669"/>
    <property type="project" value="UniProtKB-ARBA"/>
</dbReference>
<keyword evidence="2" id="KW-0479">Metal-binding</keyword>
<comment type="cofactor">
    <cofactor evidence="2">
        <name>Mn(2+)</name>
        <dbReference type="ChEBI" id="CHEBI:29035"/>
    </cofactor>
    <text evidence="2">The Mn(2+) ion enhances activity.</text>
</comment>
<dbReference type="InterPro" id="IPR017439">
    <property type="entry name" value="Amidohydrolase"/>
</dbReference>
<organism evidence="4 5">
    <name type="scientific">Bacillus salipaludis</name>
    <dbReference type="NCBI Taxonomy" id="2547811"/>
    <lineage>
        <taxon>Bacteria</taxon>
        <taxon>Bacillati</taxon>
        <taxon>Bacillota</taxon>
        <taxon>Bacilli</taxon>
        <taxon>Bacillales</taxon>
        <taxon>Bacillaceae</taxon>
        <taxon>Bacillus</taxon>
    </lineage>
</organism>
<dbReference type="Pfam" id="PF01546">
    <property type="entry name" value="Peptidase_M20"/>
    <property type="match status" value="1"/>
</dbReference>
<dbReference type="InterPro" id="IPR036264">
    <property type="entry name" value="Bact_exopeptidase_dim_dom"/>
</dbReference>
<dbReference type="InterPro" id="IPR011650">
    <property type="entry name" value="Peptidase_M20_dimer"/>
</dbReference>
<proteinExistence type="predicted"/>
<dbReference type="Gene3D" id="3.40.630.10">
    <property type="entry name" value="Zn peptidases"/>
    <property type="match status" value="1"/>
</dbReference>
<sequence length="408" mass="44941">MLHSLGEKLKERDKLIAKQITIKDEVITWRRNLHENPELSFKEVQTSEYVYNLLKSFTGLEVTRPTKTSVLGVLKGGKQLREKQPTIAFRADMDALPIQEEADIEFQSKNPGVMHACGHDAHTAMLLGAAKILSEKRDEIAGEIRFIFQHAEEMPPGGAIELVEKGAVDGVDYAFALHVTPYEQSGSICMREGVLCASNDDFEIKVIGYGGHASTPELTVDPIAVGVEIASNIQHIVSRKLPALHSPVISITEFHGGSALNIIPETAELGGTIRAIDPEIRIKAKNYVNQIVKGITEAHGAQYEIVWHDGYESVVNDKKAVEITREVAVDIFGTENVIHAKEPLFGGEDFSAIAQKVPSSMQFIGVHHEDFGEAYPLHHPKFKIDESALLYGVDYFVGIATKLCSKNL</sequence>
<dbReference type="Proteomes" id="UP000295132">
    <property type="component" value="Unassembled WGS sequence"/>
</dbReference>
<name>A0A4R5VMF6_9BACI</name>
<dbReference type="SUPFAM" id="SSF53187">
    <property type="entry name" value="Zn-dependent exopeptidases"/>
    <property type="match status" value="1"/>
</dbReference>
<evidence type="ECO:0000313" key="4">
    <source>
        <dbReference type="EMBL" id="TDK59131.1"/>
    </source>
</evidence>
<feature type="binding site" evidence="2">
    <location>
        <position position="178"/>
    </location>
    <ligand>
        <name>Mn(2+)</name>
        <dbReference type="ChEBI" id="CHEBI:29035"/>
        <label>2</label>
    </ligand>
</feature>
<evidence type="ECO:0000313" key="5">
    <source>
        <dbReference type="Proteomes" id="UP000295132"/>
    </source>
</evidence>
<keyword evidence="2" id="KW-0464">Manganese</keyword>
<feature type="binding site" evidence="2">
    <location>
        <position position="378"/>
    </location>
    <ligand>
        <name>Mn(2+)</name>
        <dbReference type="ChEBI" id="CHEBI:29035"/>
        <label>2</label>
    </ligand>
</feature>
<dbReference type="FunFam" id="3.30.70.360:FF:000001">
    <property type="entry name" value="N-acetyldiaminopimelate deacetylase"/>
    <property type="match status" value="1"/>
</dbReference>